<protein>
    <submittedName>
        <fullName evidence="2">Uncharacterized protein</fullName>
    </submittedName>
</protein>
<evidence type="ECO:0000313" key="3">
    <source>
        <dbReference type="Proteomes" id="UP000016932"/>
    </source>
</evidence>
<evidence type="ECO:0000313" key="2">
    <source>
        <dbReference type="EMBL" id="EME87197.1"/>
    </source>
</evidence>
<reference evidence="2 3" key="1">
    <citation type="journal article" date="2012" name="PLoS Pathog.">
        <title>Diverse lifestyles and strategies of plant pathogenesis encoded in the genomes of eighteen Dothideomycetes fungi.</title>
        <authorList>
            <person name="Ohm R.A."/>
            <person name="Feau N."/>
            <person name="Henrissat B."/>
            <person name="Schoch C.L."/>
            <person name="Horwitz B.A."/>
            <person name="Barry K.W."/>
            <person name="Condon B.J."/>
            <person name="Copeland A.C."/>
            <person name="Dhillon B."/>
            <person name="Glaser F."/>
            <person name="Hesse C.N."/>
            <person name="Kosti I."/>
            <person name="LaButti K."/>
            <person name="Lindquist E.A."/>
            <person name="Lucas S."/>
            <person name="Salamov A.A."/>
            <person name="Bradshaw R.E."/>
            <person name="Ciuffetti L."/>
            <person name="Hamelin R.C."/>
            <person name="Kema G.H.J."/>
            <person name="Lawrence C."/>
            <person name="Scott J.A."/>
            <person name="Spatafora J.W."/>
            <person name="Turgeon B.G."/>
            <person name="de Wit P.J.G.M."/>
            <person name="Zhong S."/>
            <person name="Goodwin S.B."/>
            <person name="Grigoriev I.V."/>
        </authorList>
    </citation>
    <scope>NUCLEOTIDE SEQUENCE [LARGE SCALE GENOMIC DNA]</scope>
    <source>
        <strain evidence="2 3">CIRAD86</strain>
    </source>
</reference>
<feature type="compositionally biased region" description="Basic and acidic residues" evidence="1">
    <location>
        <begin position="123"/>
        <end position="133"/>
    </location>
</feature>
<dbReference type="EMBL" id="KB446555">
    <property type="protein sequence ID" value="EME87197.1"/>
    <property type="molecule type" value="Genomic_DNA"/>
</dbReference>
<accession>N1Q8E2</accession>
<proteinExistence type="predicted"/>
<dbReference type="GeneID" id="19332304"/>
<gene>
    <name evidence="2" type="ORF">MYCFIDRAFT_169059</name>
</gene>
<dbReference type="VEuPathDB" id="FungiDB:MYCFIDRAFT_169059"/>
<dbReference type="HOGENOM" id="CLU_1807048_0_0_1"/>
<organism evidence="2 3">
    <name type="scientific">Pseudocercospora fijiensis (strain CIRAD86)</name>
    <name type="common">Black leaf streak disease fungus</name>
    <name type="synonym">Mycosphaerella fijiensis</name>
    <dbReference type="NCBI Taxonomy" id="383855"/>
    <lineage>
        <taxon>Eukaryota</taxon>
        <taxon>Fungi</taxon>
        <taxon>Dikarya</taxon>
        <taxon>Ascomycota</taxon>
        <taxon>Pezizomycotina</taxon>
        <taxon>Dothideomycetes</taxon>
        <taxon>Dothideomycetidae</taxon>
        <taxon>Mycosphaerellales</taxon>
        <taxon>Mycosphaerellaceae</taxon>
        <taxon>Pseudocercospora</taxon>
    </lineage>
</organism>
<feature type="region of interest" description="Disordered" evidence="1">
    <location>
        <begin position="115"/>
        <end position="143"/>
    </location>
</feature>
<evidence type="ECO:0000256" key="1">
    <source>
        <dbReference type="SAM" id="MobiDB-lite"/>
    </source>
</evidence>
<keyword evidence="3" id="KW-1185">Reference proteome</keyword>
<dbReference type="RefSeq" id="XP_007920729.1">
    <property type="nucleotide sequence ID" value="XM_007922538.1"/>
</dbReference>
<dbReference type="Proteomes" id="UP000016932">
    <property type="component" value="Unassembled WGS sequence"/>
</dbReference>
<sequence>MYGNSSSHRITYISILYVSISLLHHLLPASLPEPEPLPAESPSKICISLLVLKGVYHQHSLPLPEPAPLPAELPSKTYISLLLFKDVYHQHSLPLPLLPFRFPFRSPVAEPNTAGTALIGWDGETRDRDGRGEDGEDSGGTHF</sequence>
<name>N1Q8E2_PSEFD</name>
<dbReference type="AlphaFoldDB" id="N1Q8E2"/>
<dbReference type="KEGG" id="pfj:MYCFIDRAFT_169059"/>